<evidence type="ECO:0000313" key="2">
    <source>
        <dbReference type="EMBL" id="MED6126239.1"/>
    </source>
</evidence>
<comment type="caution">
    <text evidence="2">The sequence shown here is derived from an EMBL/GenBank/DDBJ whole genome shotgun (WGS) entry which is preliminary data.</text>
</comment>
<proteinExistence type="predicted"/>
<reference evidence="2 3" key="1">
    <citation type="journal article" date="2023" name="Plants (Basel)">
        <title>Bridging the Gap: Combining Genomics and Transcriptomics Approaches to Understand Stylosanthes scabra, an Orphan Legume from the Brazilian Caatinga.</title>
        <authorList>
            <person name="Ferreira-Neto J.R.C."/>
            <person name="da Silva M.D."/>
            <person name="Binneck E."/>
            <person name="de Melo N.F."/>
            <person name="da Silva R.H."/>
            <person name="de Melo A.L.T.M."/>
            <person name="Pandolfi V."/>
            <person name="Bustamante F.O."/>
            <person name="Brasileiro-Vidal A.C."/>
            <person name="Benko-Iseppon A.M."/>
        </authorList>
    </citation>
    <scope>NUCLEOTIDE SEQUENCE [LARGE SCALE GENOMIC DNA]</scope>
    <source>
        <tissue evidence="2">Leaves</tissue>
    </source>
</reference>
<dbReference type="EMBL" id="JASCZI010031207">
    <property type="protein sequence ID" value="MED6126239.1"/>
    <property type="molecule type" value="Genomic_DNA"/>
</dbReference>
<dbReference type="Proteomes" id="UP001341840">
    <property type="component" value="Unassembled WGS sequence"/>
</dbReference>
<gene>
    <name evidence="2" type="ORF">PIB30_076376</name>
</gene>
<protein>
    <submittedName>
        <fullName evidence="2">Uncharacterized protein</fullName>
    </submittedName>
</protein>
<accession>A0ABU6RQQ2</accession>
<sequence>PNPKKPLIPESLFSYPRRIFSSLVQHILTPRLQQFYGGSKRLIATTINSRWRQRLHDDEERHHGGRRPRGRGEGNVIQTSNGRTTFKFQVAPLMKAKTLVVRRVRRWH</sequence>
<organism evidence="2 3">
    <name type="scientific">Stylosanthes scabra</name>
    <dbReference type="NCBI Taxonomy" id="79078"/>
    <lineage>
        <taxon>Eukaryota</taxon>
        <taxon>Viridiplantae</taxon>
        <taxon>Streptophyta</taxon>
        <taxon>Embryophyta</taxon>
        <taxon>Tracheophyta</taxon>
        <taxon>Spermatophyta</taxon>
        <taxon>Magnoliopsida</taxon>
        <taxon>eudicotyledons</taxon>
        <taxon>Gunneridae</taxon>
        <taxon>Pentapetalae</taxon>
        <taxon>rosids</taxon>
        <taxon>fabids</taxon>
        <taxon>Fabales</taxon>
        <taxon>Fabaceae</taxon>
        <taxon>Papilionoideae</taxon>
        <taxon>50 kb inversion clade</taxon>
        <taxon>dalbergioids sensu lato</taxon>
        <taxon>Dalbergieae</taxon>
        <taxon>Pterocarpus clade</taxon>
        <taxon>Stylosanthes</taxon>
    </lineage>
</organism>
<evidence type="ECO:0000313" key="3">
    <source>
        <dbReference type="Proteomes" id="UP001341840"/>
    </source>
</evidence>
<evidence type="ECO:0000256" key="1">
    <source>
        <dbReference type="SAM" id="MobiDB-lite"/>
    </source>
</evidence>
<feature type="region of interest" description="Disordered" evidence="1">
    <location>
        <begin position="53"/>
        <end position="81"/>
    </location>
</feature>
<keyword evidence="3" id="KW-1185">Reference proteome</keyword>
<name>A0ABU6RQQ2_9FABA</name>
<feature type="non-terminal residue" evidence="2">
    <location>
        <position position="1"/>
    </location>
</feature>